<accession>A0ACC3M9T3</accession>
<dbReference type="EMBL" id="JAUTXU010000504">
    <property type="protein sequence ID" value="KAK3679561.1"/>
    <property type="molecule type" value="Genomic_DNA"/>
</dbReference>
<keyword evidence="2" id="KW-1185">Reference proteome</keyword>
<reference evidence="1" key="1">
    <citation type="submission" date="2023-07" db="EMBL/GenBank/DDBJ databases">
        <title>Black Yeasts Isolated from many extreme environments.</title>
        <authorList>
            <person name="Coleine C."/>
            <person name="Stajich J.E."/>
            <person name="Selbmann L."/>
        </authorList>
    </citation>
    <scope>NUCLEOTIDE SEQUENCE</scope>
    <source>
        <strain evidence="1">CCFEE 5714</strain>
    </source>
</reference>
<protein>
    <submittedName>
        <fullName evidence="1">Uncharacterized protein</fullName>
    </submittedName>
</protein>
<comment type="caution">
    <text evidence="1">The sequence shown here is derived from an EMBL/GenBank/DDBJ whole genome shotgun (WGS) entry which is preliminary data.</text>
</comment>
<sequence length="206" mass="23893">MAPQAQDPPFRFLQLPPELRNKVYDYVFEDAAEYYIAIASLPVSSLQPSPSITFTSHLVRSESLPLYQEATARFWASHDFYFAHDFEDTYPSSTEQFQLYKSQLERIPQHFAIRKLSFWSAVALYRKPSRPTILSLALDSRFRPVWTSALAPSTDVDPIRWDAAMQSKEARTQRLQNAVDLDREAISRRRGFDKRDVRATLEALTR</sequence>
<organism evidence="1 2">
    <name type="scientific">Vermiconidia calcicola</name>
    <dbReference type="NCBI Taxonomy" id="1690605"/>
    <lineage>
        <taxon>Eukaryota</taxon>
        <taxon>Fungi</taxon>
        <taxon>Dikarya</taxon>
        <taxon>Ascomycota</taxon>
        <taxon>Pezizomycotina</taxon>
        <taxon>Dothideomycetes</taxon>
        <taxon>Dothideomycetidae</taxon>
        <taxon>Mycosphaerellales</taxon>
        <taxon>Extremaceae</taxon>
        <taxon>Vermiconidia</taxon>
    </lineage>
</organism>
<evidence type="ECO:0000313" key="1">
    <source>
        <dbReference type="EMBL" id="KAK3679561.1"/>
    </source>
</evidence>
<dbReference type="Proteomes" id="UP001281147">
    <property type="component" value="Unassembled WGS sequence"/>
</dbReference>
<evidence type="ECO:0000313" key="2">
    <source>
        <dbReference type="Proteomes" id="UP001281147"/>
    </source>
</evidence>
<gene>
    <name evidence="1" type="ORF">LTR37_021416</name>
</gene>
<proteinExistence type="predicted"/>
<name>A0ACC3M9T3_9PEZI</name>